<evidence type="ECO:0000256" key="1">
    <source>
        <dbReference type="SAM" id="MobiDB-lite"/>
    </source>
</evidence>
<evidence type="ECO:0000313" key="3">
    <source>
        <dbReference type="Proteomes" id="UP001151760"/>
    </source>
</evidence>
<name>A0ABQ5ICA0_9ASTR</name>
<evidence type="ECO:0000313" key="2">
    <source>
        <dbReference type="EMBL" id="GJT97062.1"/>
    </source>
</evidence>
<sequence>MPTKRKDQIKERENYYFKEGESLLLVAIKMVNYYYYLVDGWPEQLRIITESLVNISKRRAFWSLNEDILKINYSDNQYAVSIKEDTVYPCLHSPKTTKETSPIRPGTTGWCSVSTAAAPAGAGGGNSTKSTFVSCGIKLPPWAGSALVYGFTTTKGAFELGCKRKGAWFIWQQQGLRVVISQRVQLVYLAARGCVWVRLVSWSAPSGAFGLSQHQGRLPHGCVPFLSPPEMGVGSLHTVRATPASPDYSPASDTEFDPSEDLSSDHIPSLPAISPFLSSANDTTDSDTPDTPPLPTHGTPFTKTTLSTQRSPTASGARQRRVMVLAPG</sequence>
<dbReference type="EMBL" id="BQNB010020538">
    <property type="protein sequence ID" value="GJT97062.1"/>
    <property type="molecule type" value="Genomic_DNA"/>
</dbReference>
<proteinExistence type="predicted"/>
<feature type="region of interest" description="Disordered" evidence="1">
    <location>
        <begin position="236"/>
        <end position="320"/>
    </location>
</feature>
<keyword evidence="3" id="KW-1185">Reference proteome</keyword>
<gene>
    <name evidence="2" type="ORF">Tco_1092580</name>
</gene>
<protein>
    <submittedName>
        <fullName evidence="2">Uncharacterized protein</fullName>
    </submittedName>
</protein>
<comment type="caution">
    <text evidence="2">The sequence shown here is derived from an EMBL/GenBank/DDBJ whole genome shotgun (WGS) entry which is preliminary data.</text>
</comment>
<organism evidence="2 3">
    <name type="scientific">Tanacetum coccineum</name>
    <dbReference type="NCBI Taxonomy" id="301880"/>
    <lineage>
        <taxon>Eukaryota</taxon>
        <taxon>Viridiplantae</taxon>
        <taxon>Streptophyta</taxon>
        <taxon>Embryophyta</taxon>
        <taxon>Tracheophyta</taxon>
        <taxon>Spermatophyta</taxon>
        <taxon>Magnoliopsida</taxon>
        <taxon>eudicotyledons</taxon>
        <taxon>Gunneridae</taxon>
        <taxon>Pentapetalae</taxon>
        <taxon>asterids</taxon>
        <taxon>campanulids</taxon>
        <taxon>Asterales</taxon>
        <taxon>Asteraceae</taxon>
        <taxon>Asteroideae</taxon>
        <taxon>Anthemideae</taxon>
        <taxon>Anthemidinae</taxon>
        <taxon>Tanacetum</taxon>
    </lineage>
</organism>
<feature type="compositionally biased region" description="Polar residues" evidence="1">
    <location>
        <begin position="301"/>
        <end position="316"/>
    </location>
</feature>
<reference evidence="2" key="2">
    <citation type="submission" date="2022-01" db="EMBL/GenBank/DDBJ databases">
        <authorList>
            <person name="Yamashiro T."/>
            <person name="Shiraishi A."/>
            <person name="Satake H."/>
            <person name="Nakayama K."/>
        </authorList>
    </citation>
    <scope>NUCLEOTIDE SEQUENCE</scope>
</reference>
<accession>A0ABQ5ICA0</accession>
<dbReference type="Proteomes" id="UP001151760">
    <property type="component" value="Unassembled WGS sequence"/>
</dbReference>
<reference evidence="2" key="1">
    <citation type="journal article" date="2022" name="Int. J. Mol. Sci.">
        <title>Draft Genome of Tanacetum Coccineum: Genomic Comparison of Closely Related Tanacetum-Family Plants.</title>
        <authorList>
            <person name="Yamashiro T."/>
            <person name="Shiraishi A."/>
            <person name="Nakayama K."/>
            <person name="Satake H."/>
        </authorList>
    </citation>
    <scope>NUCLEOTIDE SEQUENCE</scope>
</reference>